<dbReference type="PANTHER" id="PTHR34203:SF15">
    <property type="entry name" value="SLL1173 PROTEIN"/>
    <property type="match status" value="1"/>
</dbReference>
<dbReference type="Proteomes" id="UP000607559">
    <property type="component" value="Unassembled WGS sequence"/>
</dbReference>
<reference evidence="2" key="2">
    <citation type="submission" date="2020-09" db="EMBL/GenBank/DDBJ databases">
        <authorList>
            <person name="Sun Q."/>
            <person name="Zhou Y."/>
        </authorList>
    </citation>
    <scope>NUCLEOTIDE SEQUENCE</scope>
    <source>
        <strain evidence="2">CGMCC 1.15448</strain>
    </source>
</reference>
<sequence>MNFYAELMVELLNSTANNFSPEENYDHIRFGKMQEGAQATLKRSIRRKIGKVFESRGYSVVSKYDMSNGYVAYRLRAMEPYLAGLEKLYNFLTDEGSKVLLLQLIAFRILGFTKVKLPLNTPDFWNGIKEMEDLADNKRYVETKFIKWHLPFIDLHKKGIPVQLHLLPIGVYTDFFLKQYEFKRGATTIKAEKGDYVIDAGGCWGDTALYFANEVGEEGKVFTFEFIPSNLNILNTNLALNPDLQERINLIDRPVWEVTNETMYYTDNGPGSAVFMEEKQPFDGKASSLSIDDLVTEYSIPKIDLIKMDIEGAEPYALKGALNTIKKFKPKLAIAIYHSMEDFVNIPKFIHELGLGYELHLAHCSIHQEESILFAEIPAR</sequence>
<protein>
    <recommendedName>
        <fullName evidence="1">Methyltransferase FkbM domain-containing protein</fullName>
    </recommendedName>
</protein>
<accession>A0A8J2XU21</accession>
<dbReference type="AlphaFoldDB" id="A0A8J2XU21"/>
<comment type="caution">
    <text evidence="2">The sequence shown here is derived from an EMBL/GenBank/DDBJ whole genome shotgun (WGS) entry which is preliminary data.</text>
</comment>
<dbReference type="InterPro" id="IPR052514">
    <property type="entry name" value="SAM-dependent_MTase"/>
</dbReference>
<dbReference type="EMBL" id="BMJC01000004">
    <property type="protein sequence ID" value="GGB08626.1"/>
    <property type="molecule type" value="Genomic_DNA"/>
</dbReference>
<reference evidence="2" key="1">
    <citation type="journal article" date="2014" name="Int. J. Syst. Evol. Microbiol.">
        <title>Complete genome sequence of Corynebacterium casei LMG S-19264T (=DSM 44701T), isolated from a smear-ripened cheese.</title>
        <authorList>
            <consortium name="US DOE Joint Genome Institute (JGI-PGF)"/>
            <person name="Walter F."/>
            <person name="Albersmeier A."/>
            <person name="Kalinowski J."/>
            <person name="Ruckert C."/>
        </authorList>
    </citation>
    <scope>NUCLEOTIDE SEQUENCE</scope>
    <source>
        <strain evidence="2">CGMCC 1.15448</strain>
    </source>
</reference>
<dbReference type="SUPFAM" id="SSF53335">
    <property type="entry name" value="S-adenosyl-L-methionine-dependent methyltransferases"/>
    <property type="match status" value="1"/>
</dbReference>
<dbReference type="PANTHER" id="PTHR34203">
    <property type="entry name" value="METHYLTRANSFERASE, FKBM FAMILY PROTEIN"/>
    <property type="match status" value="1"/>
</dbReference>
<organism evidence="2 3">
    <name type="scientific">Puia dinghuensis</name>
    <dbReference type="NCBI Taxonomy" id="1792502"/>
    <lineage>
        <taxon>Bacteria</taxon>
        <taxon>Pseudomonadati</taxon>
        <taxon>Bacteroidota</taxon>
        <taxon>Chitinophagia</taxon>
        <taxon>Chitinophagales</taxon>
        <taxon>Chitinophagaceae</taxon>
        <taxon>Puia</taxon>
    </lineage>
</organism>
<evidence type="ECO:0000313" key="2">
    <source>
        <dbReference type="EMBL" id="GGB08626.1"/>
    </source>
</evidence>
<evidence type="ECO:0000259" key="1">
    <source>
        <dbReference type="Pfam" id="PF05050"/>
    </source>
</evidence>
<dbReference type="Pfam" id="PF05050">
    <property type="entry name" value="Methyltransf_21"/>
    <property type="match status" value="1"/>
</dbReference>
<feature type="domain" description="Methyltransferase FkbM" evidence="1">
    <location>
        <begin position="199"/>
        <end position="354"/>
    </location>
</feature>
<proteinExistence type="predicted"/>
<name>A0A8J2XU21_9BACT</name>
<dbReference type="RefSeq" id="WP_188934077.1">
    <property type="nucleotide sequence ID" value="NZ_BMJC01000004.1"/>
</dbReference>
<evidence type="ECO:0000313" key="3">
    <source>
        <dbReference type="Proteomes" id="UP000607559"/>
    </source>
</evidence>
<gene>
    <name evidence="2" type="ORF">GCM10011511_35150</name>
</gene>
<dbReference type="InterPro" id="IPR006342">
    <property type="entry name" value="FkbM_mtfrase"/>
</dbReference>
<dbReference type="NCBIfam" id="TIGR01444">
    <property type="entry name" value="fkbM_fam"/>
    <property type="match status" value="1"/>
</dbReference>
<dbReference type="InterPro" id="IPR029063">
    <property type="entry name" value="SAM-dependent_MTases_sf"/>
</dbReference>
<keyword evidence="3" id="KW-1185">Reference proteome</keyword>
<dbReference type="Gene3D" id="3.40.50.150">
    <property type="entry name" value="Vaccinia Virus protein VP39"/>
    <property type="match status" value="1"/>
</dbReference>